<dbReference type="CDD" id="cd00433">
    <property type="entry name" value="Peptidase_M17"/>
    <property type="match status" value="1"/>
</dbReference>
<feature type="binding site" evidence="8">
    <location>
        <position position="344"/>
    </location>
    <ligand>
        <name>Mn(2+)</name>
        <dbReference type="ChEBI" id="CHEBI:29035"/>
        <label>2</label>
    </ligand>
</feature>
<dbReference type="InterPro" id="IPR008283">
    <property type="entry name" value="Peptidase_M17_N"/>
</dbReference>
<feature type="binding site" evidence="8">
    <location>
        <position position="265"/>
    </location>
    <ligand>
        <name>Mn(2+)</name>
        <dbReference type="ChEBI" id="CHEBI:29035"/>
        <label>1</label>
    </ligand>
</feature>
<evidence type="ECO:0000313" key="10">
    <source>
        <dbReference type="EMBL" id="RKQ70693.1"/>
    </source>
</evidence>
<accession>A0A420WI69</accession>
<evidence type="ECO:0000256" key="5">
    <source>
        <dbReference type="ARBA" id="ARBA00022670"/>
    </source>
</evidence>
<dbReference type="PANTHER" id="PTHR11963">
    <property type="entry name" value="LEUCINE AMINOPEPTIDASE-RELATED"/>
    <property type="match status" value="1"/>
</dbReference>
<dbReference type="EMBL" id="RBIG01000002">
    <property type="protein sequence ID" value="RKQ70693.1"/>
    <property type="molecule type" value="Genomic_DNA"/>
</dbReference>
<evidence type="ECO:0000259" key="9">
    <source>
        <dbReference type="PROSITE" id="PS00631"/>
    </source>
</evidence>
<dbReference type="Pfam" id="PF00883">
    <property type="entry name" value="Peptidase_M17"/>
    <property type="match status" value="1"/>
</dbReference>
<proteinExistence type="inferred from homology"/>
<evidence type="ECO:0000256" key="3">
    <source>
        <dbReference type="ARBA" id="ARBA00009528"/>
    </source>
</evidence>
<keyword evidence="8" id="KW-0479">Metal-binding</keyword>
<dbReference type="InterPro" id="IPR000819">
    <property type="entry name" value="Peptidase_M17_C"/>
</dbReference>
<dbReference type="PANTHER" id="PTHR11963:SF23">
    <property type="entry name" value="CYTOSOL AMINOPEPTIDASE"/>
    <property type="match status" value="1"/>
</dbReference>
<evidence type="ECO:0000313" key="11">
    <source>
        <dbReference type="Proteomes" id="UP000277424"/>
    </source>
</evidence>
<evidence type="ECO:0000256" key="7">
    <source>
        <dbReference type="ARBA" id="ARBA00023211"/>
    </source>
</evidence>
<dbReference type="SUPFAM" id="SSF52949">
    <property type="entry name" value="Macro domain-like"/>
    <property type="match status" value="1"/>
</dbReference>
<feature type="binding site" evidence="8">
    <location>
        <position position="265"/>
    </location>
    <ligand>
        <name>Mn(2+)</name>
        <dbReference type="ChEBI" id="CHEBI:29035"/>
        <label>2</label>
    </ligand>
</feature>
<dbReference type="GO" id="GO:0006508">
    <property type="term" value="P:proteolysis"/>
    <property type="evidence" value="ECO:0007669"/>
    <property type="project" value="UniProtKB-KW"/>
</dbReference>
<dbReference type="InterPro" id="IPR023042">
    <property type="entry name" value="Peptidase_M17_leu_NH2_pept"/>
</dbReference>
<evidence type="ECO:0000256" key="4">
    <source>
        <dbReference type="ARBA" id="ARBA00022438"/>
    </source>
</evidence>
<dbReference type="GO" id="GO:0070006">
    <property type="term" value="F:metalloaminopeptidase activity"/>
    <property type="evidence" value="ECO:0007669"/>
    <property type="project" value="InterPro"/>
</dbReference>
<dbReference type="AlphaFoldDB" id="A0A420WI69"/>
<comment type="caution">
    <text evidence="10">The sequence shown here is derived from an EMBL/GenBank/DDBJ whole genome shotgun (WGS) entry which is preliminary data.</text>
</comment>
<dbReference type="NCBIfam" id="NF002073">
    <property type="entry name" value="PRK00913.1-2"/>
    <property type="match status" value="1"/>
</dbReference>
<evidence type="ECO:0000256" key="2">
    <source>
        <dbReference type="ARBA" id="ARBA00000967"/>
    </source>
</evidence>
<feature type="binding site" evidence="8">
    <location>
        <position position="260"/>
    </location>
    <ligand>
        <name>Mn(2+)</name>
        <dbReference type="ChEBI" id="CHEBI:29035"/>
        <label>2</label>
    </ligand>
</feature>
<keyword evidence="6 8" id="KW-0378">Hydrolase</keyword>
<sequence length="493" mass="52455">MKIGFAKHDLPKKGALVVGILEDRTMGAAAADLDHRTGGALTRAMAASRFTGKAHQTLAILAPSGIDASRILLYGVGKTDGITPRWAEEAGGGIYAALAGSGESEASIWVEAGPASEAEIAAHMAYGAMLRSYRFDKYRTKEKPEDKPSLKKLSVLTERAAEAKKLFAPLEAIAEGVFLTRDVVSEPGNIIYPETLAEEAKKLAELGVEVEVLGQKEMKKLGMGALLGVAQGSVREPKMVIMQWKGAPKSKDKPLAFIGKGVTFDTGGISIKPAGGMEEMKWDMGGSGTVIGLMKALAGRKAKANVIGIVGLVENMPDGNAQRPGDIVTSMSGQTIEVINTDAEGRLVLADCLWYCQDRFKPRFMIDLATLTGAIIISLGHEHAGMFASDDTLAEQIAGCGKEIGETVWHMPIGDAYDKELNTDSADMKNVGGRPGGSITAAMFLKRFTNDVPWVHLDIAGVAWAYKDKPTVPKGASGFGVRLLDRLVATHFE</sequence>
<dbReference type="OrthoDB" id="9809354at2"/>
<comment type="catalytic activity">
    <reaction evidence="1 8">
        <text>Release of an N-terminal amino acid, Xaa-|-Yaa-, in which Xaa is preferably Leu, but may be other amino acids including Pro although not Arg or Lys, and Yaa may be Pro. Amino acid amides and methyl esters are also readily hydrolyzed, but rates on arylamides are exceedingly low.</text>
        <dbReference type="EC" id="3.4.11.1"/>
    </reaction>
</comment>
<organism evidence="10 11">
    <name type="scientific">Oceanibaculum indicum</name>
    <dbReference type="NCBI Taxonomy" id="526216"/>
    <lineage>
        <taxon>Bacteria</taxon>
        <taxon>Pseudomonadati</taxon>
        <taxon>Pseudomonadota</taxon>
        <taxon>Alphaproteobacteria</taxon>
        <taxon>Rhodospirillales</taxon>
        <taxon>Oceanibaculaceae</taxon>
        <taxon>Oceanibaculum</taxon>
    </lineage>
</organism>
<comment type="similarity">
    <text evidence="3 8">Belongs to the peptidase M17 family.</text>
</comment>
<dbReference type="HAMAP" id="MF_00181">
    <property type="entry name" value="Cytosol_peptidase_M17"/>
    <property type="match status" value="1"/>
</dbReference>
<feature type="active site" evidence="8">
    <location>
        <position position="272"/>
    </location>
</feature>
<dbReference type="Pfam" id="PF02789">
    <property type="entry name" value="Peptidase_M17_N"/>
    <property type="match status" value="1"/>
</dbReference>
<dbReference type="EC" id="3.4.11.10" evidence="8"/>
<dbReference type="SUPFAM" id="SSF53187">
    <property type="entry name" value="Zn-dependent exopeptidases"/>
    <property type="match status" value="1"/>
</dbReference>
<keyword evidence="4 8" id="KW-0031">Aminopeptidase</keyword>
<dbReference type="Gene3D" id="3.40.630.10">
    <property type="entry name" value="Zn peptidases"/>
    <property type="match status" value="1"/>
</dbReference>
<dbReference type="GO" id="GO:0030145">
    <property type="term" value="F:manganese ion binding"/>
    <property type="evidence" value="ECO:0007669"/>
    <property type="project" value="UniProtKB-UniRule"/>
</dbReference>
<comment type="catalytic activity">
    <reaction evidence="2 8">
        <text>Release of an N-terminal amino acid, preferentially leucine, but not glutamic or aspartic acids.</text>
        <dbReference type="EC" id="3.4.11.10"/>
    </reaction>
</comment>
<feature type="binding site" evidence="8">
    <location>
        <position position="283"/>
    </location>
    <ligand>
        <name>Mn(2+)</name>
        <dbReference type="ChEBI" id="CHEBI:29035"/>
        <label>2</label>
    </ligand>
</feature>
<dbReference type="PRINTS" id="PR00481">
    <property type="entry name" value="LAMNOPPTDASE"/>
</dbReference>
<dbReference type="Proteomes" id="UP000277424">
    <property type="component" value="Unassembled WGS sequence"/>
</dbReference>
<evidence type="ECO:0000256" key="1">
    <source>
        <dbReference type="ARBA" id="ARBA00000135"/>
    </source>
</evidence>
<dbReference type="NCBIfam" id="NF002083">
    <property type="entry name" value="PRK00913.3-5"/>
    <property type="match status" value="1"/>
</dbReference>
<keyword evidence="5 8" id="KW-0645">Protease</keyword>
<dbReference type="InterPro" id="IPR043472">
    <property type="entry name" value="Macro_dom-like"/>
</dbReference>
<comment type="subcellular location">
    <subcellularLocation>
        <location evidence="8">Cytoplasm</location>
    </subcellularLocation>
</comment>
<dbReference type="RefSeq" id="WP_121220630.1">
    <property type="nucleotide sequence ID" value="NZ_RBIG01000002.1"/>
</dbReference>
<dbReference type="PROSITE" id="PS00631">
    <property type="entry name" value="CYTOSOL_AP"/>
    <property type="match status" value="1"/>
</dbReference>
<gene>
    <name evidence="8" type="primary">pepA</name>
    <name evidence="10" type="ORF">BCL74_2643</name>
</gene>
<dbReference type="NCBIfam" id="NF002077">
    <property type="entry name" value="PRK00913.2-4"/>
    <property type="match status" value="1"/>
</dbReference>
<feature type="active site" evidence="8">
    <location>
        <position position="346"/>
    </location>
</feature>
<dbReference type="Gene3D" id="3.40.220.10">
    <property type="entry name" value="Leucine Aminopeptidase, subunit E, domain 1"/>
    <property type="match status" value="1"/>
</dbReference>
<keyword evidence="8" id="KW-0963">Cytoplasm</keyword>
<name>A0A420WI69_9PROT</name>
<protein>
    <recommendedName>
        <fullName evidence="8">Probable cytosol aminopeptidase</fullName>
        <ecNumber evidence="8">3.4.11.1</ecNumber>
    </recommendedName>
    <alternativeName>
        <fullName evidence="8">Leucine aminopeptidase</fullName>
        <shortName evidence="8">LAP</shortName>
        <ecNumber evidence="8">3.4.11.10</ecNumber>
    </alternativeName>
    <alternativeName>
        <fullName evidence="8">Leucyl aminopeptidase</fullName>
    </alternativeName>
</protein>
<feature type="binding site" evidence="8">
    <location>
        <position position="344"/>
    </location>
    <ligand>
        <name>Mn(2+)</name>
        <dbReference type="ChEBI" id="CHEBI:29035"/>
        <label>1</label>
    </ligand>
</feature>
<evidence type="ECO:0000256" key="8">
    <source>
        <dbReference type="HAMAP-Rule" id="MF_00181"/>
    </source>
</evidence>
<dbReference type="NCBIfam" id="NF002074">
    <property type="entry name" value="PRK00913.1-4"/>
    <property type="match status" value="1"/>
</dbReference>
<feature type="binding site" evidence="8">
    <location>
        <position position="342"/>
    </location>
    <ligand>
        <name>Mn(2+)</name>
        <dbReference type="ChEBI" id="CHEBI:29035"/>
        <label>1</label>
    </ligand>
</feature>
<dbReference type="GO" id="GO:0005737">
    <property type="term" value="C:cytoplasm"/>
    <property type="evidence" value="ECO:0007669"/>
    <property type="project" value="UniProtKB-SubCell"/>
</dbReference>
<dbReference type="InterPro" id="IPR011356">
    <property type="entry name" value="Leucine_aapep/pepB"/>
</dbReference>
<comment type="cofactor">
    <cofactor evidence="8">
        <name>Mn(2+)</name>
        <dbReference type="ChEBI" id="CHEBI:29035"/>
    </cofactor>
    <text evidence="8">Binds 2 manganese ions per subunit.</text>
</comment>
<keyword evidence="7 8" id="KW-0464">Manganese</keyword>
<dbReference type="EC" id="3.4.11.1" evidence="8"/>
<reference evidence="10 11" key="1">
    <citation type="submission" date="2018-10" db="EMBL/GenBank/DDBJ databases">
        <title>Comparative analysis of microorganisms from saline springs in Andes Mountain Range, Colombia.</title>
        <authorList>
            <person name="Rubin E."/>
        </authorList>
    </citation>
    <scope>NUCLEOTIDE SEQUENCE [LARGE SCALE GENOMIC DNA]</scope>
    <source>
        <strain evidence="10 11">USBA 36</strain>
    </source>
</reference>
<dbReference type="NCBIfam" id="NF002075">
    <property type="entry name" value="PRK00913.2-2"/>
    <property type="match status" value="1"/>
</dbReference>
<feature type="domain" description="Cytosol aminopeptidase" evidence="9">
    <location>
        <begin position="340"/>
        <end position="347"/>
    </location>
</feature>
<evidence type="ECO:0000256" key="6">
    <source>
        <dbReference type="ARBA" id="ARBA00022801"/>
    </source>
</evidence>
<comment type="function">
    <text evidence="8">Presumably involved in the processing and regular turnover of intracellular proteins. Catalyzes the removal of unsubstituted N-terminal amino acids from various peptides.</text>
</comment>